<gene>
    <name evidence="1" type="ORF">DICVIV_13863</name>
</gene>
<sequence length="78" mass="9048">MHLFNLPKVICDPFRRQFDYNRCIKILFIEPLDILGSSKRILTPSSEDSKLAAKIAADEMALEKLLAEKEKEDKKKVR</sequence>
<protein>
    <submittedName>
        <fullName evidence="1">Uncharacterized protein</fullName>
    </submittedName>
</protein>
<organism evidence="1 2">
    <name type="scientific">Dictyocaulus viviparus</name>
    <name type="common">Bovine lungworm</name>
    <dbReference type="NCBI Taxonomy" id="29172"/>
    <lineage>
        <taxon>Eukaryota</taxon>
        <taxon>Metazoa</taxon>
        <taxon>Ecdysozoa</taxon>
        <taxon>Nematoda</taxon>
        <taxon>Chromadorea</taxon>
        <taxon>Rhabditida</taxon>
        <taxon>Rhabditina</taxon>
        <taxon>Rhabditomorpha</taxon>
        <taxon>Strongyloidea</taxon>
        <taxon>Metastrongylidae</taxon>
        <taxon>Dictyocaulus</taxon>
    </lineage>
</organism>
<dbReference type="OrthoDB" id="5870303at2759"/>
<proteinExistence type="predicted"/>
<accession>A0A0D8X6S0</accession>
<keyword evidence="2" id="KW-1185">Reference proteome</keyword>
<evidence type="ECO:0000313" key="2">
    <source>
        <dbReference type="Proteomes" id="UP000053766"/>
    </source>
</evidence>
<dbReference type="EMBL" id="KN717568">
    <property type="protein sequence ID" value="KJH40198.1"/>
    <property type="molecule type" value="Genomic_DNA"/>
</dbReference>
<reference evidence="2" key="2">
    <citation type="journal article" date="2016" name="Sci. Rep.">
        <title>Dictyocaulus viviparus genome, variome and transcriptome elucidate lungworm biology and support future intervention.</title>
        <authorList>
            <person name="McNulty S.N."/>
            <person name="Strube C."/>
            <person name="Rosa B.A."/>
            <person name="Martin J.C."/>
            <person name="Tyagi R."/>
            <person name="Choi Y.J."/>
            <person name="Wang Q."/>
            <person name="Hallsworth Pepin K."/>
            <person name="Zhang X."/>
            <person name="Ozersky P."/>
            <person name="Wilson R.K."/>
            <person name="Sternberg P.W."/>
            <person name="Gasser R.B."/>
            <person name="Mitreva M."/>
        </authorList>
    </citation>
    <scope>NUCLEOTIDE SEQUENCE [LARGE SCALE GENOMIC DNA]</scope>
    <source>
        <strain evidence="2">HannoverDv2000</strain>
    </source>
</reference>
<dbReference type="AlphaFoldDB" id="A0A0D8X6S0"/>
<reference evidence="1 2" key="1">
    <citation type="submission" date="2013-11" db="EMBL/GenBank/DDBJ databases">
        <title>Draft genome of the bovine lungworm Dictyocaulus viviparus.</title>
        <authorList>
            <person name="Mitreva M."/>
        </authorList>
    </citation>
    <scope>NUCLEOTIDE SEQUENCE [LARGE SCALE GENOMIC DNA]</scope>
    <source>
        <strain evidence="1 2">HannoverDv2000</strain>
    </source>
</reference>
<name>A0A0D8X6S0_DICVI</name>
<dbReference type="Proteomes" id="UP000053766">
    <property type="component" value="Unassembled WGS sequence"/>
</dbReference>
<evidence type="ECO:0000313" key="1">
    <source>
        <dbReference type="EMBL" id="KJH40198.1"/>
    </source>
</evidence>